<accession>D2SF00</accession>
<dbReference type="GO" id="GO:0008270">
    <property type="term" value="F:zinc ion binding"/>
    <property type="evidence" value="ECO:0007669"/>
    <property type="project" value="InterPro"/>
</dbReference>
<dbReference type="SUPFAM" id="SSF50129">
    <property type="entry name" value="GroES-like"/>
    <property type="match status" value="1"/>
</dbReference>
<dbReference type="OrthoDB" id="3613651at2"/>
<protein>
    <submittedName>
        <fullName evidence="2">Alcohol dehydrogenase zinc-binding domain protein</fullName>
    </submittedName>
</protein>
<sequence length="341" mass="36043">MPTMTTSRAARMQAVVQDRYGTPEVLQVRHVPRPAIAEDEVLVRAHAAGVDRGVWHLMTGLPYAVRLAGYGIRAPKGPVLGGDVAGVVEAVGAAVTRFRPGDAVLGIGTGAFAEYVRAREDKLVPKPAELTFVQAAALPVSGLTALQAVRDHANVQPGQQVLVLGASGGVGTYAVQLAKARGATVIGVCRTAKVDLVRALGADQVVDYTRTDPTDGSRRYDRILDIGGSTPLSSLRRALTPAGRLTIIGGETEGRWLGGYDRTLRAPLLSMFVRQDLGRPWVCSENHVDLAVLVEHVAAGEVTPLVDRTFLLSEAAAAIRHLIDGRAGGKVVITVDATTHR</sequence>
<dbReference type="CDD" id="cd08267">
    <property type="entry name" value="MDR1"/>
    <property type="match status" value="1"/>
</dbReference>
<dbReference type="AlphaFoldDB" id="D2SF00"/>
<name>D2SF00_GEOOG</name>
<dbReference type="Pfam" id="PF08240">
    <property type="entry name" value="ADH_N"/>
    <property type="match status" value="1"/>
</dbReference>
<dbReference type="GO" id="GO:0016491">
    <property type="term" value="F:oxidoreductase activity"/>
    <property type="evidence" value="ECO:0007669"/>
    <property type="project" value="InterPro"/>
</dbReference>
<evidence type="ECO:0000313" key="2">
    <source>
        <dbReference type="EMBL" id="ADB74690.1"/>
    </source>
</evidence>
<dbReference type="HOGENOM" id="CLU_026673_3_3_11"/>
<dbReference type="InterPro" id="IPR036291">
    <property type="entry name" value="NAD(P)-bd_dom_sf"/>
</dbReference>
<dbReference type="eggNOG" id="COG0604">
    <property type="taxonomic scope" value="Bacteria"/>
</dbReference>
<dbReference type="STRING" id="526225.Gobs_1997"/>
<evidence type="ECO:0000259" key="1">
    <source>
        <dbReference type="SMART" id="SM00829"/>
    </source>
</evidence>
<keyword evidence="3" id="KW-1185">Reference proteome</keyword>
<dbReference type="EMBL" id="CP001867">
    <property type="protein sequence ID" value="ADB74690.1"/>
    <property type="molecule type" value="Genomic_DNA"/>
</dbReference>
<evidence type="ECO:0000313" key="3">
    <source>
        <dbReference type="Proteomes" id="UP000001382"/>
    </source>
</evidence>
<dbReference type="KEGG" id="gob:Gobs_1997"/>
<dbReference type="SMART" id="SM00829">
    <property type="entry name" value="PKS_ER"/>
    <property type="match status" value="1"/>
</dbReference>
<dbReference type="InterPro" id="IPR013154">
    <property type="entry name" value="ADH-like_N"/>
</dbReference>
<dbReference type="SUPFAM" id="SSF51735">
    <property type="entry name" value="NAD(P)-binding Rossmann-fold domains"/>
    <property type="match status" value="1"/>
</dbReference>
<reference evidence="3" key="2">
    <citation type="submission" date="2010-01" db="EMBL/GenBank/DDBJ databases">
        <title>The complete genome of Geodermatophilus obscurus DSM 43160.</title>
        <authorList>
            <consortium name="US DOE Joint Genome Institute (JGI-PGF)"/>
            <person name="Lucas S."/>
            <person name="Copeland A."/>
            <person name="Lapidus A."/>
            <person name="Glavina del Rio T."/>
            <person name="Dalin E."/>
            <person name="Tice H."/>
            <person name="Bruce D."/>
            <person name="Goodwin L."/>
            <person name="Pitluck S."/>
            <person name="Kyrpides N."/>
            <person name="Mavromatis K."/>
            <person name="Ivanova N."/>
            <person name="Munk A.C."/>
            <person name="Brettin T."/>
            <person name="Detter J.C."/>
            <person name="Han C."/>
            <person name="Larimer F."/>
            <person name="Land M."/>
            <person name="Hauser L."/>
            <person name="Markowitz V."/>
            <person name="Cheng J.-F."/>
            <person name="Hugenholtz P."/>
            <person name="Woyke T."/>
            <person name="Wu D."/>
            <person name="Jando M."/>
            <person name="Schneider S."/>
            <person name="Klenk H.-P."/>
            <person name="Eisen J.A."/>
        </authorList>
    </citation>
    <scope>NUCLEOTIDE SEQUENCE [LARGE SCALE GENOMIC DNA]</scope>
    <source>
        <strain evidence="3">ATCC 25078 / DSM 43160 / JCM 3152 / KCC A-0152 / KCTC 9177 / NBRC 13315 / NRRL B-3577 / G-20</strain>
    </source>
</reference>
<dbReference type="PROSITE" id="PS01162">
    <property type="entry name" value="QOR_ZETA_CRYSTAL"/>
    <property type="match status" value="1"/>
</dbReference>
<dbReference type="InterPro" id="IPR020843">
    <property type="entry name" value="ER"/>
</dbReference>
<reference evidence="2 3" key="1">
    <citation type="journal article" date="2010" name="Stand. Genomic Sci.">
        <title>Complete genome sequence of Geodermatophilus obscurus type strain (G-20).</title>
        <authorList>
            <person name="Ivanova N."/>
            <person name="Sikorski J."/>
            <person name="Jando M."/>
            <person name="Munk C."/>
            <person name="Lapidus A."/>
            <person name="Glavina Del Rio T."/>
            <person name="Copeland A."/>
            <person name="Tice H."/>
            <person name="Cheng J.-F."/>
            <person name="Lucas S."/>
            <person name="Chen F."/>
            <person name="Nolan M."/>
            <person name="Bruce D."/>
            <person name="Goodwin L."/>
            <person name="Pitluck S."/>
            <person name="Mavromatis K."/>
            <person name="Mikhailova N."/>
            <person name="Pati A."/>
            <person name="Chen A."/>
            <person name="Palaniappan K."/>
            <person name="Land M."/>
            <person name="Hauser L."/>
            <person name="Chang Y.-J."/>
            <person name="Jeffries C.D."/>
            <person name="Meincke L."/>
            <person name="Brettin T."/>
            <person name="Detter J.C."/>
            <person name="Detter J.C."/>
            <person name="Rohde M."/>
            <person name="Goeker M."/>
            <person name="Bristow J."/>
            <person name="Eisen J.A."/>
            <person name="Markowitz V."/>
            <person name="Hugenholtz P."/>
            <person name="Kyrpides N.C."/>
            <person name="Klenk H.-P."/>
        </authorList>
    </citation>
    <scope>NUCLEOTIDE SEQUENCE [LARGE SCALE GENOMIC DNA]</scope>
    <source>
        <strain evidence="3">ATCC 25078 / DSM 43160 / JCM 3152 / KCC A-0152 / KCTC 9177 / NBRC 13315 / NRRL B-3577 / G-20</strain>
    </source>
</reference>
<dbReference type="Gene3D" id="3.90.180.10">
    <property type="entry name" value="Medium-chain alcohol dehydrogenases, catalytic domain"/>
    <property type="match status" value="1"/>
</dbReference>
<feature type="domain" description="Enoyl reductase (ER)" evidence="1">
    <location>
        <begin position="21"/>
        <end position="333"/>
    </location>
</feature>
<dbReference type="InterPro" id="IPR011032">
    <property type="entry name" value="GroES-like_sf"/>
</dbReference>
<organism evidence="2 3">
    <name type="scientific">Geodermatophilus obscurus (strain ATCC 25078 / DSM 43160 / JCM 3152 / CCUG 61914 / KCC A-0152 / KCTC 9177 / NBRC 13315 / NRRL B-3577 / G-20)</name>
    <dbReference type="NCBI Taxonomy" id="526225"/>
    <lineage>
        <taxon>Bacteria</taxon>
        <taxon>Bacillati</taxon>
        <taxon>Actinomycetota</taxon>
        <taxon>Actinomycetes</taxon>
        <taxon>Geodermatophilales</taxon>
        <taxon>Geodermatophilaceae</taxon>
        <taxon>Geodermatophilus</taxon>
    </lineage>
</organism>
<dbReference type="InterPro" id="IPR002364">
    <property type="entry name" value="Quin_OxRdtase/zeta-crystal_CS"/>
</dbReference>
<dbReference type="Pfam" id="PF13602">
    <property type="entry name" value="ADH_zinc_N_2"/>
    <property type="match status" value="1"/>
</dbReference>
<dbReference type="PANTHER" id="PTHR44013">
    <property type="entry name" value="ZINC-TYPE ALCOHOL DEHYDROGENASE-LIKE PROTEIN C16A3.02C"/>
    <property type="match status" value="1"/>
</dbReference>
<proteinExistence type="predicted"/>
<gene>
    <name evidence="2" type="ordered locus">Gobs_1997</name>
</gene>
<dbReference type="Gene3D" id="3.40.50.720">
    <property type="entry name" value="NAD(P)-binding Rossmann-like Domain"/>
    <property type="match status" value="1"/>
</dbReference>
<dbReference type="PANTHER" id="PTHR44013:SF1">
    <property type="entry name" value="ZINC-TYPE ALCOHOL DEHYDROGENASE-LIKE PROTEIN C16A3.02C"/>
    <property type="match status" value="1"/>
</dbReference>
<dbReference type="InterPro" id="IPR052733">
    <property type="entry name" value="Chloroplast_QOR"/>
</dbReference>
<dbReference type="Proteomes" id="UP000001382">
    <property type="component" value="Chromosome"/>
</dbReference>